<feature type="chain" id="PRO_5008555609" description="Cyclodextrin-binding protein" evidence="4">
    <location>
        <begin position="21"/>
        <end position="415"/>
    </location>
</feature>
<dbReference type="GO" id="GO:0055052">
    <property type="term" value="C:ATP-binding cassette (ABC) transporter complex, substrate-binding subunit-containing"/>
    <property type="evidence" value="ECO:0007669"/>
    <property type="project" value="TreeGrafter"/>
</dbReference>
<feature type="signal peptide" evidence="4">
    <location>
        <begin position="1"/>
        <end position="20"/>
    </location>
</feature>
<protein>
    <recommendedName>
        <fullName evidence="7">Cyclodextrin-binding protein</fullName>
    </recommendedName>
</protein>
<dbReference type="GO" id="GO:0015768">
    <property type="term" value="P:maltose transport"/>
    <property type="evidence" value="ECO:0007669"/>
    <property type="project" value="TreeGrafter"/>
</dbReference>
<dbReference type="Gene3D" id="3.40.190.10">
    <property type="entry name" value="Periplasmic binding protein-like II"/>
    <property type="match status" value="2"/>
</dbReference>
<comment type="similarity">
    <text evidence="1">Belongs to the bacterial solute-binding protein 1 family.</text>
</comment>
<evidence type="ECO:0000256" key="3">
    <source>
        <dbReference type="ARBA" id="ARBA00022729"/>
    </source>
</evidence>
<evidence type="ECO:0000313" key="5">
    <source>
        <dbReference type="EMBL" id="AOH53883.1"/>
    </source>
</evidence>
<keyword evidence="3 4" id="KW-0732">Signal</keyword>
<organism evidence="5 6">
    <name type="scientific">Peribacillus muralis</name>
    <dbReference type="NCBI Taxonomy" id="264697"/>
    <lineage>
        <taxon>Bacteria</taxon>
        <taxon>Bacillati</taxon>
        <taxon>Bacillota</taxon>
        <taxon>Bacilli</taxon>
        <taxon>Bacillales</taxon>
        <taxon>Bacillaceae</taxon>
        <taxon>Peribacillus</taxon>
    </lineage>
</organism>
<dbReference type="SUPFAM" id="SSF53850">
    <property type="entry name" value="Periplasmic binding protein-like II"/>
    <property type="match status" value="1"/>
</dbReference>
<dbReference type="AlphaFoldDB" id="A0A1B3XKZ2"/>
<evidence type="ECO:0000256" key="2">
    <source>
        <dbReference type="ARBA" id="ARBA00022448"/>
    </source>
</evidence>
<evidence type="ECO:0000256" key="4">
    <source>
        <dbReference type="SAM" id="SignalP"/>
    </source>
</evidence>
<gene>
    <name evidence="5" type="ORF">ABE28_005935</name>
</gene>
<evidence type="ECO:0000313" key="6">
    <source>
        <dbReference type="Proteomes" id="UP000077926"/>
    </source>
</evidence>
<sequence length="415" mass="47602">MKKLIFHLFMSIFLIMMASACEPTSDKENKIVKDDKKTVEEATDEAKPEKMFIWEEKGKAEALKPLIEGFEKKYGIDVEHEELEIDEEMHDRLRRDGPIGNGKTPDVVTFSHQKVGQLVKEGLIQEVKVKNDVLNSFNESSVRAEMYQDKVFGLPKSVNTSVLIYNKKMMPKAPETMNDLYKISKKLRKNNIYGYHAEWTRFHDAYGVMAGMGSYVFKDQKGNFDPSDIGLNDKHAIKAAAYIQKWYKADLIPEGDRDAIDKMFRQGDLASLSSDANSFTEKKDTGMAPLPELPNGKRMKSFLEVKGWHVTAFTKNPYWSTKLIEYLTNDEQAIQRYETTGDFPPNKAIRNNKLIKENERAQALSIQLQYAEPVPNIPEMNKVWRPMNSAMKRITMDKAKPKRALDEAVKAIKIE</sequence>
<dbReference type="EMBL" id="CP017080">
    <property type="protein sequence ID" value="AOH53883.1"/>
    <property type="molecule type" value="Genomic_DNA"/>
</dbReference>
<reference evidence="5 6" key="1">
    <citation type="submission" date="2016-08" db="EMBL/GenBank/DDBJ databases">
        <title>Complete genome sequence of Bacillus muralis G25-68, a strain with toxicity to nematodes.</title>
        <authorList>
            <person name="Zheng Z."/>
        </authorList>
    </citation>
    <scope>NUCLEOTIDE SEQUENCE [LARGE SCALE GENOMIC DNA]</scope>
    <source>
        <strain evidence="5 6">G25-68</strain>
    </source>
</reference>
<accession>A0A1B3XKZ2</accession>
<keyword evidence="2" id="KW-0813">Transport</keyword>
<dbReference type="PANTHER" id="PTHR30061:SF50">
    <property type="entry name" value="MALTOSE_MALTODEXTRIN-BINDING PERIPLASMIC PROTEIN"/>
    <property type="match status" value="1"/>
</dbReference>
<dbReference type="InterPro" id="IPR006059">
    <property type="entry name" value="SBP"/>
</dbReference>
<dbReference type="Proteomes" id="UP000077926">
    <property type="component" value="Chromosome"/>
</dbReference>
<dbReference type="Pfam" id="PF13416">
    <property type="entry name" value="SBP_bac_8"/>
    <property type="match status" value="1"/>
</dbReference>
<dbReference type="STRING" id="264697.ABE28_005935"/>
<proteinExistence type="inferred from homology"/>
<dbReference type="PROSITE" id="PS51257">
    <property type="entry name" value="PROKAR_LIPOPROTEIN"/>
    <property type="match status" value="1"/>
</dbReference>
<dbReference type="RefSeq" id="WP_064466613.1">
    <property type="nucleotide sequence ID" value="NZ_CP017080.1"/>
</dbReference>
<dbReference type="GO" id="GO:0042956">
    <property type="term" value="P:maltodextrin transmembrane transport"/>
    <property type="evidence" value="ECO:0007669"/>
    <property type="project" value="TreeGrafter"/>
</dbReference>
<dbReference type="GO" id="GO:1901982">
    <property type="term" value="F:maltose binding"/>
    <property type="evidence" value="ECO:0007669"/>
    <property type="project" value="TreeGrafter"/>
</dbReference>
<keyword evidence="6" id="KW-1185">Reference proteome</keyword>
<evidence type="ECO:0000256" key="1">
    <source>
        <dbReference type="ARBA" id="ARBA00008520"/>
    </source>
</evidence>
<dbReference type="OrthoDB" id="9766758at2"/>
<dbReference type="KEGG" id="bmur:ABE28_005935"/>
<name>A0A1B3XKZ2_9BACI</name>
<evidence type="ECO:0008006" key="7">
    <source>
        <dbReference type="Google" id="ProtNLM"/>
    </source>
</evidence>
<dbReference type="PANTHER" id="PTHR30061">
    <property type="entry name" value="MALTOSE-BINDING PERIPLASMIC PROTEIN"/>
    <property type="match status" value="1"/>
</dbReference>